<keyword evidence="2" id="KW-0812">Transmembrane</keyword>
<feature type="domain" description="RND related barrel-sandwich hybrid" evidence="4">
    <location>
        <begin position="59"/>
        <end position="205"/>
    </location>
</feature>
<protein>
    <recommendedName>
        <fullName evidence="7">HlyD family secretion protein</fullName>
    </recommendedName>
</protein>
<reference evidence="5 6" key="1">
    <citation type="submission" date="2021-06" db="EMBL/GenBank/DDBJ databases">
        <authorList>
            <person name="Sun Q."/>
            <person name="Li D."/>
        </authorList>
    </citation>
    <scope>NUCLEOTIDE SEQUENCE [LARGE SCALE GENOMIC DNA]</scope>
    <source>
        <strain evidence="5 6">N19</strain>
    </source>
</reference>
<organism evidence="5 6">
    <name type="scientific">Intestinibacter bartlettii</name>
    <dbReference type="NCBI Taxonomy" id="261299"/>
    <lineage>
        <taxon>Bacteria</taxon>
        <taxon>Bacillati</taxon>
        <taxon>Bacillota</taxon>
        <taxon>Clostridia</taxon>
        <taxon>Peptostreptococcales</taxon>
        <taxon>Peptostreptococcaceae</taxon>
        <taxon>Intestinibacter</taxon>
    </lineage>
</organism>
<feature type="transmembrane region" description="Helical" evidence="2">
    <location>
        <begin position="12"/>
        <end position="34"/>
    </location>
</feature>
<keyword evidence="1" id="KW-0175">Coiled coil</keyword>
<keyword evidence="2" id="KW-0472">Membrane</keyword>
<evidence type="ECO:0000256" key="2">
    <source>
        <dbReference type="SAM" id="Phobius"/>
    </source>
</evidence>
<feature type="domain" description="RND related beta-barrel" evidence="3">
    <location>
        <begin position="212"/>
        <end position="278"/>
    </location>
</feature>
<evidence type="ECO:0008006" key="7">
    <source>
        <dbReference type="Google" id="ProtNLM"/>
    </source>
</evidence>
<evidence type="ECO:0000259" key="4">
    <source>
        <dbReference type="Pfam" id="PF26018"/>
    </source>
</evidence>
<keyword evidence="6" id="KW-1185">Reference proteome</keyword>
<dbReference type="EMBL" id="JAHLOQ010000010">
    <property type="protein sequence ID" value="MBU5335838.1"/>
    <property type="molecule type" value="Genomic_DNA"/>
</dbReference>
<evidence type="ECO:0000259" key="3">
    <source>
        <dbReference type="Pfam" id="PF26011"/>
    </source>
</evidence>
<sequence>MAKKKTKIKFTNLFLLIVLLYILVQVGMWTIGYFTKTMVLEEEDINLKTKQKGIVVMDETIIKSNEDGVIKYDVSSDEKIKKDKLMFTISQSGKNEKIAEQIKNLENEIQKLEKNKSSINSNIILNKKEELKILQNHKQTYYTEYTAPTSGITSFKYDSNYEKIKVDLIDDMDSKMLNSLENNFIQINSETRKVNSSDVMLRIINPNEIYICIFESKNKDNFKKDQSIKIIINGQEISAKVDKVYEKKDEDVVAIKIMEQNALIYNTRVQEFDIIYKNIKGFKIPVESVVKKDKNLGVYVINEENNMPEFVSLGKNYYKDAKYYYVDYNKNKDENNLRLYDRILLYPNFINKNIKVSR</sequence>
<dbReference type="RefSeq" id="WP_216568977.1">
    <property type="nucleotide sequence ID" value="NZ_JAHLOQ010000010.1"/>
</dbReference>
<accession>A0ABS6DWQ1</accession>
<name>A0ABS6DWQ1_9FIRM</name>
<comment type="caution">
    <text evidence="5">The sequence shown here is derived from an EMBL/GenBank/DDBJ whole genome shotgun (WGS) entry which is preliminary data.</text>
</comment>
<evidence type="ECO:0000313" key="6">
    <source>
        <dbReference type="Proteomes" id="UP001196301"/>
    </source>
</evidence>
<dbReference type="Pfam" id="PF26011">
    <property type="entry name" value="Beta-barrel_RND_rel"/>
    <property type="match status" value="1"/>
</dbReference>
<evidence type="ECO:0000313" key="5">
    <source>
        <dbReference type="EMBL" id="MBU5335838.1"/>
    </source>
</evidence>
<dbReference type="Proteomes" id="UP001196301">
    <property type="component" value="Unassembled WGS sequence"/>
</dbReference>
<gene>
    <name evidence="5" type="ORF">KQI20_05245</name>
</gene>
<evidence type="ECO:0000256" key="1">
    <source>
        <dbReference type="SAM" id="Coils"/>
    </source>
</evidence>
<dbReference type="InterPro" id="IPR058729">
    <property type="entry name" value="Beta-barrel_RND-rel"/>
</dbReference>
<proteinExistence type="predicted"/>
<dbReference type="Pfam" id="PF26018">
    <property type="entry name" value="BSH_RND_rel"/>
    <property type="match status" value="1"/>
</dbReference>
<keyword evidence="2" id="KW-1133">Transmembrane helix</keyword>
<feature type="coiled-coil region" evidence="1">
    <location>
        <begin position="95"/>
        <end position="122"/>
    </location>
</feature>
<dbReference type="InterPro" id="IPR058709">
    <property type="entry name" value="BSH_RND-rel"/>
</dbReference>